<feature type="compositionally biased region" description="Basic and acidic residues" evidence="1">
    <location>
        <begin position="79"/>
        <end position="99"/>
    </location>
</feature>
<proteinExistence type="predicted"/>
<organism evidence="2 3">
    <name type="scientific">Ophiocordyceps sinensis</name>
    <dbReference type="NCBI Taxonomy" id="72228"/>
    <lineage>
        <taxon>Eukaryota</taxon>
        <taxon>Fungi</taxon>
        <taxon>Dikarya</taxon>
        <taxon>Ascomycota</taxon>
        <taxon>Pezizomycotina</taxon>
        <taxon>Sordariomycetes</taxon>
        <taxon>Hypocreomycetidae</taxon>
        <taxon>Hypocreales</taxon>
        <taxon>Ophiocordycipitaceae</taxon>
        <taxon>Ophiocordyceps</taxon>
    </lineage>
</organism>
<evidence type="ECO:0000313" key="2">
    <source>
        <dbReference type="EMBL" id="KAF4511201.1"/>
    </source>
</evidence>
<feature type="compositionally biased region" description="Basic and acidic residues" evidence="1">
    <location>
        <begin position="7"/>
        <end position="24"/>
    </location>
</feature>
<evidence type="ECO:0000256" key="1">
    <source>
        <dbReference type="SAM" id="MobiDB-lite"/>
    </source>
</evidence>
<name>A0A8H4PVM0_9HYPO</name>
<comment type="caution">
    <text evidence="2">The sequence shown here is derived from an EMBL/GenBank/DDBJ whole genome shotgun (WGS) entry which is preliminary data.</text>
</comment>
<feature type="region of interest" description="Disordered" evidence="1">
    <location>
        <begin position="1"/>
        <end position="110"/>
    </location>
</feature>
<keyword evidence="3" id="KW-1185">Reference proteome</keyword>
<dbReference type="Proteomes" id="UP000557566">
    <property type="component" value="Unassembled WGS sequence"/>
</dbReference>
<reference evidence="2 3" key="1">
    <citation type="journal article" date="2020" name="Genome Biol. Evol.">
        <title>A new high-quality draft genome assembly of the Chinese cordyceps Ophiocordyceps sinensis.</title>
        <authorList>
            <person name="Shu R."/>
            <person name="Zhang J."/>
            <person name="Meng Q."/>
            <person name="Zhang H."/>
            <person name="Zhou G."/>
            <person name="Li M."/>
            <person name="Wu P."/>
            <person name="Zhao Y."/>
            <person name="Chen C."/>
            <person name="Qin Q."/>
        </authorList>
    </citation>
    <scope>NUCLEOTIDE SEQUENCE [LARGE SCALE GENOMIC DNA]</scope>
    <source>
        <strain evidence="2 3">IOZ07</strain>
    </source>
</reference>
<feature type="compositionally biased region" description="Polar residues" evidence="1">
    <location>
        <begin position="62"/>
        <end position="72"/>
    </location>
</feature>
<dbReference type="OrthoDB" id="3436397at2759"/>
<gene>
    <name evidence="2" type="ORF">G6O67_003019</name>
</gene>
<dbReference type="AlphaFoldDB" id="A0A8H4PVM0"/>
<accession>A0A8H4PVM0</accession>
<sequence length="110" mass="12309">MASESNKSSKVDEARQESFKDQLDHVALQKKQDGQERQSSTLVEKITEYMPAASKILGGSKPEQQPQETAQSEVPGPPHRPDHDDKIEEFVRDQHRSGREMGVPIAGKDE</sequence>
<evidence type="ECO:0000313" key="3">
    <source>
        <dbReference type="Proteomes" id="UP000557566"/>
    </source>
</evidence>
<dbReference type="EMBL" id="JAAVMX010000003">
    <property type="protein sequence ID" value="KAF4511201.1"/>
    <property type="molecule type" value="Genomic_DNA"/>
</dbReference>
<protein>
    <submittedName>
        <fullName evidence="2">Uncharacterized protein</fullName>
    </submittedName>
</protein>